<proteinExistence type="predicted"/>
<protein>
    <recommendedName>
        <fullName evidence="3">Glycosyltransferase family 2 protein</fullName>
    </recommendedName>
</protein>
<dbReference type="SUPFAM" id="SSF53448">
    <property type="entry name" value="Nucleotide-diphospho-sugar transferases"/>
    <property type="match status" value="1"/>
</dbReference>
<evidence type="ECO:0008006" key="3">
    <source>
        <dbReference type="Google" id="ProtNLM"/>
    </source>
</evidence>
<dbReference type="InterPro" id="IPR029044">
    <property type="entry name" value="Nucleotide-diphossugar_trans"/>
</dbReference>
<keyword evidence="2" id="KW-1185">Reference proteome</keyword>
<accession>A0A7L5E1N6</accession>
<dbReference type="EMBL" id="CP051682">
    <property type="protein sequence ID" value="QJD96951.1"/>
    <property type="molecule type" value="Genomic_DNA"/>
</dbReference>
<dbReference type="Proteomes" id="UP000503278">
    <property type="component" value="Chromosome"/>
</dbReference>
<sequence>MPQTVYTLLCERDVPMATVTLPKILRFLQPNQPLVIIDDGSITDKGTEMLLQLSPAIQVIKRKEREEQVLDMISQYPGCRKYRDEYGPALKLIDIPLLARTASPRFTYTDSDIIYIKNCEAYFGQQQNTYLRTDAIKLSVKLSNVFFKYRWPIPYKFNSGYFSYDTQKYDLDVIEYFVTRPDVRNNKWVHEQTCWALMFGKSGPSYSPDETQFVCRENLISPQPETRAIHLIGKLKGKLHDWSAEHYEVSGNSAQPRFNLSRNVNVIDWAQKSARRFLPIK</sequence>
<evidence type="ECO:0000313" key="2">
    <source>
        <dbReference type="Proteomes" id="UP000503278"/>
    </source>
</evidence>
<dbReference type="KEGG" id="mrob:HH214_14275"/>
<reference evidence="1 2" key="1">
    <citation type="submission" date="2020-04" db="EMBL/GenBank/DDBJ databases">
        <title>Genome sequencing of novel species.</title>
        <authorList>
            <person name="Heo J."/>
            <person name="Kim S.-J."/>
            <person name="Kim J.-S."/>
            <person name="Hong S.-B."/>
            <person name="Kwon S.-W."/>
        </authorList>
    </citation>
    <scope>NUCLEOTIDE SEQUENCE [LARGE SCALE GENOMIC DNA]</scope>
    <source>
        <strain evidence="1 2">F39-2</strain>
    </source>
</reference>
<organism evidence="1 2">
    <name type="scientific">Mucilaginibacter robiniae</name>
    <dbReference type="NCBI Taxonomy" id="2728022"/>
    <lineage>
        <taxon>Bacteria</taxon>
        <taxon>Pseudomonadati</taxon>
        <taxon>Bacteroidota</taxon>
        <taxon>Sphingobacteriia</taxon>
        <taxon>Sphingobacteriales</taxon>
        <taxon>Sphingobacteriaceae</taxon>
        <taxon>Mucilaginibacter</taxon>
    </lineage>
</organism>
<dbReference type="AlphaFoldDB" id="A0A7L5E1N6"/>
<name>A0A7L5E1N6_9SPHI</name>
<gene>
    <name evidence="1" type="ORF">HH214_14275</name>
</gene>
<dbReference type="RefSeq" id="WP_169608719.1">
    <property type="nucleotide sequence ID" value="NZ_CP051682.1"/>
</dbReference>
<evidence type="ECO:0000313" key="1">
    <source>
        <dbReference type="EMBL" id="QJD96951.1"/>
    </source>
</evidence>